<dbReference type="InterPro" id="IPR018003">
    <property type="entry name" value="Insecticidal_toxin/plasmid_vir"/>
</dbReference>
<gene>
    <name evidence="7" type="ORF">SAMN04488505_105316</name>
</gene>
<feature type="domain" description="ABC toxin N-terminal" evidence="6">
    <location>
        <begin position="1460"/>
        <end position="1586"/>
    </location>
</feature>
<evidence type="ECO:0000259" key="5">
    <source>
        <dbReference type="Pfam" id="PF18413"/>
    </source>
</evidence>
<dbReference type="InterPro" id="IPR040840">
    <property type="entry name" value="TcA_TcB_BD"/>
</dbReference>
<feature type="coiled-coil region" evidence="2">
    <location>
        <begin position="2474"/>
        <end position="2515"/>
    </location>
</feature>
<protein>
    <submittedName>
        <fullName evidence="7">Peptidoglycan-binding (PGRP) domain of peptidoglycan hydrolases-containing protein</fullName>
    </submittedName>
</protein>
<proteinExistence type="predicted"/>
<dbReference type="STRING" id="573321.SAMN04488505_105316"/>
<evidence type="ECO:0000259" key="4">
    <source>
        <dbReference type="Pfam" id="PF18276"/>
    </source>
</evidence>
<sequence>MANPVNLQKGFRGQPVTSLHKQMNKLGLVIHPKEYKSGTFGPDTSAKISAIQRKYGIKPTGKLDDATATAIRNAVAAGDVVQDAVIKGKISDENSKPAVGYKVEVFKVTFTARTSLGVATTAADGAYQVTYKPAGERVDIVIVVTNPAGVPYETPTIFAVSLELEQNVVYGGGKYLGRSEFESWVDILQNKIGKDKAIASLGTGQDPAAFEKDILFLSGASSITTQKLLFLIIAHKIEAVKKVPAKVIFGFLRQKQPGDMPADLLAESKIAGLQAVTDFIYFRILSISPEMQQRTLRAAVDINSFPVSRVIPPNTKLTVDAVIDAQIADFVKQLQDLETAEALNIPFIVGKTPLKTLLDIAKLPAEKQQPLAGLLTKHDAALSLFWDKEEVKRMLTPEEIKSVRTTLEIGSLVKNHPPVLTAIKAQLDADPKMEIADFAKFLLKDWVAIITKVHQPPGSPGFPDNIKDGQMTDAEAINIYATIIDSNFDTAYLTAGIAKKLADEADFNIPNREETAKFLAANPDFDLKKTNIDSYLTDPANKEKLNGLDPAVLRIPLKQLQRVLRLTDNKDTLKTLLHDNIHSAKQIYRMGRTVFMDRYVIKGTEGEDTTGKLTATEAARVFEISEKSYAGSVALFSQLNYAFNVVNPAAVGNFLDAAKDQLKDKLVNFPNLEKLFGSNDFCECAHCRSVYSPAAYMVDLLQFLKERNTTDNKPVRDVLLARRPDIARLKLNCDNTNTPLPYIDVVNEILESAVAGVAGGFQTIGTQEELRANPANVIPAAYDKLANPLTATGIPFELPFHLWEEEGRAYLDHLQISRSALIETFKPVNNPLNEDAWKKQMAAAWFGWPGMSADLVVNDAAITPVVDALSLQKKIWGTATLTDMNNVRAFLDRTGLSYEEMLALLNMRTVNGGQLITIDDGGTCNTQVHTIKTIVKDANDVATLSIINKVLRLVKKLGWAMWEVDKAIQCAKVGAGTLNIAFLHNLRLFDALKKRLALPVDQLLAFYENIDFSSGDALYQRLFLNKAVLNPVNANFEVAKVTAAPVLAKIDDQAVDNRSVILAGLNITEADMFSILQLLNIPPAATPIYELSLANLSHLFRYSTLAAALNISIKELLVFTSLQGVVKPFDSPDSTLQFIQQFETLQATGITIPEAQTLLKYYPASPLAPADSVITDLINGYRTSIRIIKTEAQLAGTAAADVKLKVENQITQSISDWFTIEVPVLKKVLSGLKLSGVNKLLLDILNDDRLTAPLPADPKKFQFETNKTNFADVYKTLYLLYKIGFLISKLRLNVREMEWLLANAAIFNLMPLSDLPVADGQTTGIDKLFNISTIIGYNKLFAQQDQLDFLQVLSGAAANPLDVPAWLDGLALLTGWDKAAITKLNTLLKFVNADFIKPAYYQTLYKVFSWLRITGVGPDKLAEWSKAQDLNKDNAQAIKLAVKAKYSNTQWLNITQPIQDVLREQKRDALCAYMLANLATPANNWKTKDDLYAWYLVDVEMSSCQLTSRMVQANGSIQLFVQRGFMNLEANNKVIIDSEKDPQWNQWKWMKNYRIWEANRKVFLYPENWIEPELRDNKTPFFQELENDLQQNEITNESVETAFMNYLEKLEAVSRLDICGMYEQQKGPQSIMYVVGRTKGIPHNYYMRQFLNGDRWTAWEKIDADITGEHIMPVMFNNKLHVFWPVFMGEPKPNITIPPAAAGALPNAQPDKFWKIQIAWTVFKNGKWQPKKISKEILPTIHYRPDYSYHLKTTNYDNSGELRFHLYYSVSPEFDGAGQSPVGKQLRHISEFVFNGLTFELFKTDTANTDIYGELGRQVQTLPAGFKQPDFILPTGVHHKYNDLVNDAYGKQPVVAKIADGNRLDDGVVFKTSRTPFSLVIRHQDSQFDSLHPFVFKDRKRSFFIRPTVYYKNGSQFTVTRPVSSTAVQYRVGYECFAFYHPMVELFMQKLAGLGVDGILNRATQLANTGFDFKTEYGATSLIKGLYPKETVDFNMSGPYAIYNWELFFHIPYFIANKLSQNQRFDEAYRWYNYIFNPAGTYHTDPVTHAEIPTPQRYWITRPFYETTSAQYYQQQIENLMLQISKTNSELEKQVDEWRDNPFNPHLLAQYRTVAYQKNIVMKFIDNLLSWADNLFSQDSMESVNEATQLYVMAAVLLGPRPKIIPSKAPLFEETYESLEPNLDEFSNALVETENFVPVNKTGAVVDSQRVNLPDVDTLYFCIPHNDKLLDYWDKVADRLYKIRHCLNIEGVFRQLALFQPPIDPALLVKAAAAGIDLGSVMEDAGVNAPIYRFNIILSKAQELCNDVKALGGALLSVLEKKDAEGLSLLRATQEIKVLEANQYIRKQQISEVKEQIEGLNRSKITIEARRDYFASRSKVLPQEQLNIDKLNEAQTFQEAAQGVQLAASLIALIPDIDLGVSGFGGSPLAKFKFGGLNLAQAAKASSDVLSFLSLMSQHSSNMAGIKAGHERRWEEWQHQIDMANKELDQIESQITAAEIRLNIATRELDNLGLQISNAHATDEYMRGKYTNQQLYDWMITQISATYFQSYKMAYEVAKKAEKAYRFELGLQDSDFISFGYWDSLKKGLLSGEKLHYDLKRLDIAYLDQNKRQYEITKHISLANLAPQKLADLKNKGTCEIPLAEMLFDLDYPGHYMRRIKSVSISIPCVTGPYTSINATLTLLTNSFRTKTDLQPASLVQDFAAIQSIATSGAQNDSGLFELNFRDERFLPFEGAGAISTWRLDMPKECNQFDFNTIADVIIHLKYQSREGGSAFKQTVMQQVVTKLPKEGYLLLDAKHEYASAWYKFLHPENNADQQLDIALTKDRFPFFTRSLNVKISNITCYGYMDNMDEYKIQVKPLFGDADADLLTAARVAGEQWHIADKALPAPAALAPLQIKIKKTAAASYKLLTEDEIKEMLIVIKYQVNS</sequence>
<dbReference type="InterPro" id="IPR036365">
    <property type="entry name" value="PGBD-like_sf"/>
</dbReference>
<feature type="domain" description="Peptidoglycan binding-like" evidence="3">
    <location>
        <begin position="12"/>
        <end position="71"/>
    </location>
</feature>
<evidence type="ECO:0000259" key="6">
    <source>
        <dbReference type="Pfam" id="PF20220"/>
    </source>
</evidence>
<dbReference type="Pfam" id="PF01471">
    <property type="entry name" value="PG_binding_1"/>
    <property type="match status" value="1"/>
</dbReference>
<evidence type="ECO:0000259" key="3">
    <source>
        <dbReference type="Pfam" id="PF01471"/>
    </source>
</evidence>
<evidence type="ECO:0000256" key="2">
    <source>
        <dbReference type="SAM" id="Coils"/>
    </source>
</evidence>
<feature type="domain" description="Tc toxin complex TcA C-terminal TcB-binding" evidence="4">
    <location>
        <begin position="2494"/>
        <end position="2768"/>
    </location>
</feature>
<evidence type="ECO:0000313" key="8">
    <source>
        <dbReference type="Proteomes" id="UP000198984"/>
    </source>
</evidence>
<dbReference type="Pfam" id="PF18413">
    <property type="entry name" value="Neuraminidase"/>
    <property type="match status" value="1"/>
</dbReference>
<dbReference type="Pfam" id="PF18276">
    <property type="entry name" value="TcA_TcB_BD"/>
    <property type="match status" value="1"/>
</dbReference>
<dbReference type="RefSeq" id="WP_089916884.1">
    <property type="nucleotide sequence ID" value="NZ_FOBB01000005.1"/>
</dbReference>
<dbReference type="Gene3D" id="1.10.101.10">
    <property type="entry name" value="PGBD-like superfamily/PGBD"/>
    <property type="match status" value="1"/>
</dbReference>
<keyword evidence="1" id="KW-0843">Virulence</keyword>
<organism evidence="7 8">
    <name type="scientific">Chitinophaga rupis</name>
    <dbReference type="NCBI Taxonomy" id="573321"/>
    <lineage>
        <taxon>Bacteria</taxon>
        <taxon>Pseudomonadati</taxon>
        <taxon>Bacteroidota</taxon>
        <taxon>Chitinophagia</taxon>
        <taxon>Chitinophagales</taxon>
        <taxon>Chitinophagaceae</taxon>
        <taxon>Chitinophaga</taxon>
    </lineage>
</organism>
<reference evidence="7 8" key="1">
    <citation type="submission" date="2016-10" db="EMBL/GenBank/DDBJ databases">
        <authorList>
            <person name="de Groot N.N."/>
        </authorList>
    </citation>
    <scope>NUCLEOTIDE SEQUENCE [LARGE SCALE GENOMIC DNA]</scope>
    <source>
        <strain evidence="7 8">DSM 21039</strain>
    </source>
</reference>
<dbReference type="OrthoDB" id="9781691at2"/>
<keyword evidence="2" id="KW-0175">Coiled coil</keyword>
<dbReference type="InterPro" id="IPR041079">
    <property type="entry name" value="Neuraminidase-like"/>
</dbReference>
<name>A0A1H8A514_9BACT</name>
<keyword evidence="7" id="KW-0378">Hydrolase</keyword>
<dbReference type="InterPro" id="IPR002477">
    <property type="entry name" value="Peptidoglycan-bd-like"/>
</dbReference>
<keyword evidence="8" id="KW-1185">Reference proteome</keyword>
<evidence type="ECO:0000313" key="7">
    <source>
        <dbReference type="EMBL" id="SEM65606.1"/>
    </source>
</evidence>
<dbReference type="SUPFAM" id="SSF47090">
    <property type="entry name" value="PGBD-like"/>
    <property type="match status" value="1"/>
</dbReference>
<dbReference type="GO" id="GO:0016787">
    <property type="term" value="F:hydrolase activity"/>
    <property type="evidence" value="ECO:0007669"/>
    <property type="project" value="UniProtKB-KW"/>
</dbReference>
<dbReference type="InterPro" id="IPR036366">
    <property type="entry name" value="PGBDSf"/>
</dbReference>
<dbReference type="InterPro" id="IPR046839">
    <property type="entry name" value="ABC_toxin_N"/>
</dbReference>
<feature type="domain" description="Neuraminidase-like" evidence="5">
    <location>
        <begin position="1616"/>
        <end position="1738"/>
    </location>
</feature>
<feature type="coiled-coil region" evidence="2">
    <location>
        <begin position="2070"/>
        <end position="2101"/>
    </location>
</feature>
<accession>A0A1H8A514</accession>
<dbReference type="Pfam" id="PF20220">
    <property type="entry name" value="ABC_toxin_N"/>
    <property type="match status" value="1"/>
</dbReference>
<dbReference type="Proteomes" id="UP000198984">
    <property type="component" value="Unassembled WGS sequence"/>
</dbReference>
<dbReference type="Pfam" id="PF03538">
    <property type="entry name" value="VRP1"/>
    <property type="match status" value="1"/>
</dbReference>
<evidence type="ECO:0000256" key="1">
    <source>
        <dbReference type="ARBA" id="ARBA00023026"/>
    </source>
</evidence>
<dbReference type="EMBL" id="FOBB01000005">
    <property type="protein sequence ID" value="SEM65606.1"/>
    <property type="molecule type" value="Genomic_DNA"/>
</dbReference>